<evidence type="ECO:0000313" key="2">
    <source>
        <dbReference type="WBParaSite" id="PS1159_v2.g24328.t1"/>
    </source>
</evidence>
<protein>
    <submittedName>
        <fullName evidence="2">E3 ubiquitin-protein ligase RBBP6</fullName>
    </submittedName>
</protein>
<proteinExistence type="predicted"/>
<organism evidence="1 2">
    <name type="scientific">Panagrolaimus sp. PS1159</name>
    <dbReference type="NCBI Taxonomy" id="55785"/>
    <lineage>
        <taxon>Eukaryota</taxon>
        <taxon>Metazoa</taxon>
        <taxon>Ecdysozoa</taxon>
        <taxon>Nematoda</taxon>
        <taxon>Chromadorea</taxon>
        <taxon>Rhabditida</taxon>
        <taxon>Tylenchina</taxon>
        <taxon>Panagrolaimomorpha</taxon>
        <taxon>Panagrolaimoidea</taxon>
        <taxon>Panagrolaimidae</taxon>
        <taxon>Panagrolaimus</taxon>
    </lineage>
</organism>
<sequence>MASTSSIHYKFGNDVELKRLAFEGIHISLDELKKSVSQIEGINMDFVDLSLSNADTKREYEGACFIPRNSTVILKRVPRPTPIRMPKMNAPETSGANHGFQHGTVPPDFRCHRCGNLGHHPKQCLMQNVRKTTGIPSEELMDASPTDPNALLHQSGRYVIPILHYKARETRKLVDRALIEREKQLANNKITLNTNNSKYPVPQELECPLCHELLEDALLAPCCGESFCADCIQNYMLKCSQTDEGITQCPTCPGSKPLSIDKLIPNKRIRDTVKKHKSFIAAANKTNTSGAIPLAAVPVAAHELSTNSHSLNASPMNVISSSQHLSQIIQLPTVNLTNVGSPTILPAKPIIVADLTKPPPILNSPATASPTPDICKADLPPGINPTSLYFNPNIPPPNISLQLPPTNFYHPMAPTMEYYGMINGSMNSPSTWQHSNDVPPGLCKASRSSSDMPPGTELNSCRPPQNKDDIYERSEYFGDITLDEISKINKSWDSVRSDEEPIQKRLERHRESRDTRIERRSRSPRDRTSRHDRDRRERDKERDDDERRYRTSRVYDERNGRRNNEEKSARKEKDEKGVRRENNEKSIRKNKEEDGHKDERVNRRHEKSSRKDGHEEERTKKREDGHDETSHQKDKESSKHKKKSSKKEKKKKRDHSS</sequence>
<reference evidence="2" key="1">
    <citation type="submission" date="2022-11" db="UniProtKB">
        <authorList>
            <consortium name="WormBaseParasite"/>
        </authorList>
    </citation>
    <scope>IDENTIFICATION</scope>
</reference>
<evidence type="ECO:0000313" key="1">
    <source>
        <dbReference type="Proteomes" id="UP000887580"/>
    </source>
</evidence>
<dbReference type="WBParaSite" id="PS1159_v2.g24328.t1">
    <property type="protein sequence ID" value="PS1159_v2.g24328.t1"/>
    <property type="gene ID" value="PS1159_v2.g24328"/>
</dbReference>
<dbReference type="Proteomes" id="UP000887580">
    <property type="component" value="Unplaced"/>
</dbReference>
<name>A0AC35G6C0_9BILA</name>
<accession>A0AC35G6C0</accession>